<organism evidence="1 2">
    <name type="scientific">Araneus ventricosus</name>
    <name type="common">Orbweaver spider</name>
    <name type="synonym">Epeira ventricosa</name>
    <dbReference type="NCBI Taxonomy" id="182803"/>
    <lineage>
        <taxon>Eukaryota</taxon>
        <taxon>Metazoa</taxon>
        <taxon>Ecdysozoa</taxon>
        <taxon>Arthropoda</taxon>
        <taxon>Chelicerata</taxon>
        <taxon>Arachnida</taxon>
        <taxon>Araneae</taxon>
        <taxon>Araneomorphae</taxon>
        <taxon>Entelegynae</taxon>
        <taxon>Araneoidea</taxon>
        <taxon>Araneidae</taxon>
        <taxon>Araneus</taxon>
    </lineage>
</organism>
<comment type="caution">
    <text evidence="1">The sequence shown here is derived from an EMBL/GenBank/DDBJ whole genome shotgun (WGS) entry which is preliminary data.</text>
</comment>
<dbReference type="AlphaFoldDB" id="A0A4Y2I0R9"/>
<evidence type="ECO:0000313" key="1">
    <source>
        <dbReference type="EMBL" id="GBM71301.1"/>
    </source>
</evidence>
<proteinExistence type="predicted"/>
<sequence length="83" mass="9295">MEVHILQFPVPCIAGRHDLPECEAWRVIERLRSGQLQTIVALGNSKACLENCGIGFQKLARIKKENRNVRAGNPICHNSMRAS</sequence>
<dbReference type="EMBL" id="BGPR01002305">
    <property type="protein sequence ID" value="GBM71301.1"/>
    <property type="molecule type" value="Genomic_DNA"/>
</dbReference>
<name>A0A4Y2I0R9_ARAVE</name>
<dbReference type="Proteomes" id="UP000499080">
    <property type="component" value="Unassembled WGS sequence"/>
</dbReference>
<protein>
    <submittedName>
        <fullName evidence="1">Uncharacterized protein</fullName>
    </submittedName>
</protein>
<gene>
    <name evidence="1" type="ORF">AVEN_103493_1</name>
</gene>
<evidence type="ECO:0000313" key="2">
    <source>
        <dbReference type="Proteomes" id="UP000499080"/>
    </source>
</evidence>
<reference evidence="1 2" key="1">
    <citation type="journal article" date="2019" name="Sci. Rep.">
        <title>Orb-weaving spider Araneus ventricosus genome elucidates the spidroin gene catalogue.</title>
        <authorList>
            <person name="Kono N."/>
            <person name="Nakamura H."/>
            <person name="Ohtoshi R."/>
            <person name="Moran D.A.P."/>
            <person name="Shinohara A."/>
            <person name="Yoshida Y."/>
            <person name="Fujiwara M."/>
            <person name="Mori M."/>
            <person name="Tomita M."/>
            <person name="Arakawa K."/>
        </authorList>
    </citation>
    <scope>NUCLEOTIDE SEQUENCE [LARGE SCALE GENOMIC DNA]</scope>
</reference>
<accession>A0A4Y2I0R9</accession>
<keyword evidence="2" id="KW-1185">Reference proteome</keyword>